<keyword evidence="2" id="KW-1185">Reference proteome</keyword>
<name>A0ACC2H9V0_DALPE</name>
<comment type="caution">
    <text evidence="1">The sequence shown here is derived from an EMBL/GenBank/DDBJ whole genome shotgun (WGS) entry which is preliminary data.</text>
</comment>
<proteinExistence type="predicted"/>
<organism evidence="1 2">
    <name type="scientific">Dallia pectoralis</name>
    <name type="common">Alaska blackfish</name>
    <dbReference type="NCBI Taxonomy" id="75939"/>
    <lineage>
        <taxon>Eukaryota</taxon>
        <taxon>Metazoa</taxon>
        <taxon>Chordata</taxon>
        <taxon>Craniata</taxon>
        <taxon>Vertebrata</taxon>
        <taxon>Euteleostomi</taxon>
        <taxon>Actinopterygii</taxon>
        <taxon>Neopterygii</taxon>
        <taxon>Teleostei</taxon>
        <taxon>Protacanthopterygii</taxon>
        <taxon>Esociformes</taxon>
        <taxon>Umbridae</taxon>
        <taxon>Dallia</taxon>
    </lineage>
</organism>
<sequence>MPRSLKSKRASEATPSMADNVHNNGAASCPLSQAVTRADLHEFQEAMFAKLSVLIAGQLQSAIEAILKLAIDAAMGPITSVLDGIGVAVEAQGRQISDLEQGLSDYSGRAGALELAVTRLSSECRQMADRVEITSLQSACGTRRQYSGEQLHFRGKKIQIFPDFTSVVAKKRAAFVDVKRILHEKKIRFSLRFPAILLVNHNGENLRFASPAEAKAWLGRVV</sequence>
<reference evidence="1" key="1">
    <citation type="submission" date="2021-05" db="EMBL/GenBank/DDBJ databases">
        <authorList>
            <person name="Pan Q."/>
            <person name="Jouanno E."/>
            <person name="Zahm M."/>
            <person name="Klopp C."/>
            <person name="Cabau C."/>
            <person name="Louis A."/>
            <person name="Berthelot C."/>
            <person name="Parey E."/>
            <person name="Roest Crollius H."/>
            <person name="Montfort J."/>
            <person name="Robinson-Rechavi M."/>
            <person name="Bouchez O."/>
            <person name="Lampietro C."/>
            <person name="Lopez Roques C."/>
            <person name="Donnadieu C."/>
            <person name="Postlethwait J."/>
            <person name="Bobe J."/>
            <person name="Dillon D."/>
            <person name="Chandos A."/>
            <person name="von Hippel F."/>
            <person name="Guiguen Y."/>
        </authorList>
    </citation>
    <scope>NUCLEOTIDE SEQUENCE</scope>
    <source>
        <strain evidence="1">YG-Jan2019</strain>
    </source>
</reference>
<dbReference type="EMBL" id="CM055731">
    <property type="protein sequence ID" value="KAJ8012603.1"/>
    <property type="molecule type" value="Genomic_DNA"/>
</dbReference>
<dbReference type="Proteomes" id="UP001157502">
    <property type="component" value="Chromosome 4"/>
</dbReference>
<gene>
    <name evidence="1" type="ORF">DPEC_G00044580</name>
</gene>
<protein>
    <submittedName>
        <fullName evidence="1">Uncharacterized protein</fullName>
    </submittedName>
</protein>
<evidence type="ECO:0000313" key="2">
    <source>
        <dbReference type="Proteomes" id="UP001157502"/>
    </source>
</evidence>
<evidence type="ECO:0000313" key="1">
    <source>
        <dbReference type="EMBL" id="KAJ8012603.1"/>
    </source>
</evidence>
<accession>A0ACC2H9V0</accession>